<dbReference type="PANTHER" id="PTHR33164:SF95">
    <property type="entry name" value="TRANSCRIPTIONAL REGULATOR"/>
    <property type="match status" value="1"/>
</dbReference>
<keyword evidence="3" id="KW-1185">Reference proteome</keyword>
<organism evidence="2 3">
    <name type="scientific">Paramagnetospirillum caucaseum</name>
    <dbReference type="NCBI Taxonomy" id="1244869"/>
    <lineage>
        <taxon>Bacteria</taxon>
        <taxon>Pseudomonadati</taxon>
        <taxon>Pseudomonadota</taxon>
        <taxon>Alphaproteobacteria</taxon>
        <taxon>Rhodospirillales</taxon>
        <taxon>Magnetospirillaceae</taxon>
        <taxon>Paramagnetospirillum</taxon>
    </lineage>
</organism>
<dbReference type="InterPro" id="IPR000835">
    <property type="entry name" value="HTH_MarR-typ"/>
</dbReference>
<dbReference type="GO" id="GO:0003700">
    <property type="term" value="F:DNA-binding transcription factor activity"/>
    <property type="evidence" value="ECO:0007669"/>
    <property type="project" value="InterPro"/>
</dbReference>
<evidence type="ECO:0000313" key="3">
    <source>
        <dbReference type="Proteomes" id="UP000011744"/>
    </source>
</evidence>
<dbReference type="EMBL" id="AONQ01000047">
    <property type="protein sequence ID" value="EME68932.1"/>
    <property type="molecule type" value="Genomic_DNA"/>
</dbReference>
<dbReference type="Pfam" id="PF12802">
    <property type="entry name" value="MarR_2"/>
    <property type="match status" value="1"/>
</dbReference>
<dbReference type="PRINTS" id="PR00598">
    <property type="entry name" value="HTHMARR"/>
</dbReference>
<dbReference type="AlphaFoldDB" id="M2ZNQ3"/>
<dbReference type="RefSeq" id="WP_008619363.1">
    <property type="nucleotide sequence ID" value="NZ_AONQ01000047.1"/>
</dbReference>
<feature type="domain" description="HTH marR-type" evidence="1">
    <location>
        <begin position="20"/>
        <end position="148"/>
    </location>
</feature>
<dbReference type="STRING" id="1244869.H261_15852"/>
<proteinExistence type="predicted"/>
<name>M2ZNQ3_9PROT</name>
<comment type="caution">
    <text evidence="2">The sequence shown here is derived from an EMBL/GenBank/DDBJ whole genome shotgun (WGS) entry which is preliminary data.</text>
</comment>
<accession>M2ZNQ3</accession>
<dbReference type="SUPFAM" id="SSF46785">
    <property type="entry name" value="Winged helix' DNA-binding domain"/>
    <property type="match status" value="1"/>
</dbReference>
<protein>
    <submittedName>
        <fullName evidence="2">MarR family transcriptional regulator</fullName>
    </submittedName>
</protein>
<evidence type="ECO:0000259" key="1">
    <source>
        <dbReference type="PROSITE" id="PS50995"/>
    </source>
</evidence>
<dbReference type="PROSITE" id="PS50995">
    <property type="entry name" value="HTH_MARR_2"/>
    <property type="match status" value="1"/>
</dbReference>
<dbReference type="Gene3D" id="1.10.10.10">
    <property type="entry name" value="Winged helix-like DNA-binding domain superfamily/Winged helix DNA-binding domain"/>
    <property type="match status" value="1"/>
</dbReference>
<dbReference type="InterPro" id="IPR036390">
    <property type="entry name" value="WH_DNA-bd_sf"/>
</dbReference>
<dbReference type="InterPro" id="IPR039422">
    <property type="entry name" value="MarR/SlyA-like"/>
</dbReference>
<dbReference type="eggNOG" id="COG1846">
    <property type="taxonomic scope" value="Bacteria"/>
</dbReference>
<dbReference type="OrthoDB" id="7349109at2"/>
<dbReference type="PATRIC" id="fig|1244869.3.peg.3180"/>
<sequence length="160" mass="18227">MADLLADVKDQDALPIYGNPGHLARRLHQIAVSIFLSETEEFGITPVQYAALTVVSAYPGVDQRSLARMIAFDRSTIGDVVIRLEKKGLLDRRAGEDRRIKRLFITKQGMALWERIQEPIGRFERILLEPLAEGEQAIFMYLLHKLVNKNNELSRVPLEM</sequence>
<dbReference type="GO" id="GO:0006950">
    <property type="term" value="P:response to stress"/>
    <property type="evidence" value="ECO:0007669"/>
    <property type="project" value="TreeGrafter"/>
</dbReference>
<evidence type="ECO:0000313" key="2">
    <source>
        <dbReference type="EMBL" id="EME68932.1"/>
    </source>
</evidence>
<dbReference type="Proteomes" id="UP000011744">
    <property type="component" value="Unassembled WGS sequence"/>
</dbReference>
<gene>
    <name evidence="2" type="ORF">H261_15852</name>
</gene>
<dbReference type="PANTHER" id="PTHR33164">
    <property type="entry name" value="TRANSCRIPTIONAL REGULATOR, MARR FAMILY"/>
    <property type="match status" value="1"/>
</dbReference>
<reference evidence="2 3" key="1">
    <citation type="journal article" date="2014" name="Genome Announc.">
        <title>Draft Genome Sequence of Magnetospirillum sp. Strain SO-1, a Freshwater Magnetotactic Bacterium Isolated from the Ol'khovka River, Russia.</title>
        <authorList>
            <person name="Grouzdev D.S."/>
            <person name="Dziuba M.V."/>
            <person name="Sukhacheva M.S."/>
            <person name="Mardanov A.V."/>
            <person name="Beletskiy A.V."/>
            <person name="Kuznetsov B.B."/>
            <person name="Skryabin K.G."/>
        </authorList>
    </citation>
    <scope>NUCLEOTIDE SEQUENCE [LARGE SCALE GENOMIC DNA]</scope>
    <source>
        <strain evidence="2 3">SO-1</strain>
    </source>
</reference>
<dbReference type="InterPro" id="IPR036388">
    <property type="entry name" value="WH-like_DNA-bd_sf"/>
</dbReference>
<dbReference type="SMART" id="SM00347">
    <property type="entry name" value="HTH_MARR"/>
    <property type="match status" value="1"/>
</dbReference>